<evidence type="ECO:0000256" key="5">
    <source>
        <dbReference type="ARBA" id="ARBA00022705"/>
    </source>
</evidence>
<evidence type="ECO:0000256" key="7">
    <source>
        <dbReference type="ARBA" id="ARBA00022763"/>
    </source>
</evidence>
<proteinExistence type="inferred from homology"/>
<dbReference type="SMART" id="SM00532">
    <property type="entry name" value="LIGANc"/>
    <property type="match status" value="1"/>
</dbReference>
<evidence type="ECO:0000256" key="3">
    <source>
        <dbReference type="ARBA" id="ARBA00013308"/>
    </source>
</evidence>
<dbReference type="InterPro" id="IPR003583">
    <property type="entry name" value="Hlx-hairpin-Hlx_DNA-bd_motif"/>
</dbReference>
<dbReference type="CDD" id="cd17748">
    <property type="entry name" value="BRCT_DNA_ligase_like"/>
    <property type="match status" value="1"/>
</dbReference>
<feature type="binding site" evidence="14">
    <location>
        <position position="287"/>
    </location>
    <ligand>
        <name>NAD(+)</name>
        <dbReference type="ChEBI" id="CHEBI:57540"/>
    </ligand>
</feature>
<dbReference type="InterPro" id="IPR013839">
    <property type="entry name" value="DNAligase_adenylation"/>
</dbReference>
<evidence type="ECO:0000313" key="18">
    <source>
        <dbReference type="Proteomes" id="UP000249300"/>
    </source>
</evidence>
<dbReference type="NCBIfam" id="NF005932">
    <property type="entry name" value="PRK07956.1"/>
    <property type="match status" value="1"/>
</dbReference>
<dbReference type="Gene3D" id="1.10.287.610">
    <property type="entry name" value="Helix hairpin bin"/>
    <property type="match status" value="1"/>
</dbReference>
<dbReference type="STRING" id="393921.HQ45_04010"/>
<dbReference type="InterPro" id="IPR001357">
    <property type="entry name" value="BRCT_dom"/>
</dbReference>
<evidence type="ECO:0000256" key="10">
    <source>
        <dbReference type="ARBA" id="ARBA00023027"/>
    </source>
</evidence>
<dbReference type="PROSITE" id="PS50172">
    <property type="entry name" value="BRCT"/>
    <property type="match status" value="1"/>
</dbReference>
<evidence type="ECO:0000256" key="6">
    <source>
        <dbReference type="ARBA" id="ARBA00022723"/>
    </source>
</evidence>
<dbReference type="eggNOG" id="COG0272">
    <property type="taxonomic scope" value="Bacteria"/>
</dbReference>
<organism evidence="17 18">
    <name type="scientific">Porphyromonas crevioricanis</name>
    <dbReference type="NCBI Taxonomy" id="393921"/>
    <lineage>
        <taxon>Bacteria</taxon>
        <taxon>Pseudomonadati</taxon>
        <taxon>Bacteroidota</taxon>
        <taxon>Bacteroidia</taxon>
        <taxon>Bacteroidales</taxon>
        <taxon>Porphyromonadaceae</taxon>
        <taxon>Porphyromonas</taxon>
    </lineage>
</organism>
<feature type="binding site" evidence="14">
    <location>
        <position position="112"/>
    </location>
    <ligand>
        <name>NAD(+)</name>
        <dbReference type="ChEBI" id="CHEBI:57540"/>
    </ligand>
</feature>
<keyword evidence="6 14" id="KW-0479">Metal-binding</keyword>
<dbReference type="AlphaFoldDB" id="A0A0A2FIW8"/>
<evidence type="ECO:0000256" key="2">
    <source>
        <dbReference type="ARBA" id="ARBA00012722"/>
    </source>
</evidence>
<feature type="binding site" evidence="14">
    <location>
        <position position="423"/>
    </location>
    <ligand>
        <name>Zn(2+)</name>
        <dbReference type="ChEBI" id="CHEBI:29105"/>
    </ligand>
</feature>
<dbReference type="SUPFAM" id="SSF56091">
    <property type="entry name" value="DNA ligase/mRNA capping enzyme, catalytic domain"/>
    <property type="match status" value="1"/>
</dbReference>
<dbReference type="InterPro" id="IPR018239">
    <property type="entry name" value="DNA_ligase_AS"/>
</dbReference>
<feature type="binding site" evidence="14">
    <location>
        <position position="311"/>
    </location>
    <ligand>
        <name>NAD(+)</name>
        <dbReference type="ChEBI" id="CHEBI:57540"/>
    </ligand>
</feature>
<dbReference type="Gene3D" id="3.40.50.10190">
    <property type="entry name" value="BRCT domain"/>
    <property type="match status" value="1"/>
</dbReference>
<evidence type="ECO:0000256" key="1">
    <source>
        <dbReference type="ARBA" id="ARBA00004067"/>
    </source>
</evidence>
<dbReference type="InterPro" id="IPR004149">
    <property type="entry name" value="Znf_DNAligase_C4"/>
</dbReference>
<keyword evidence="9 14" id="KW-0460">Magnesium</keyword>
<evidence type="ECO:0000259" key="16">
    <source>
        <dbReference type="PROSITE" id="PS50172"/>
    </source>
</evidence>
<dbReference type="SUPFAM" id="SSF47781">
    <property type="entry name" value="RuvA domain 2-like"/>
    <property type="match status" value="1"/>
</dbReference>
<dbReference type="GO" id="GO:0003911">
    <property type="term" value="F:DNA ligase (NAD+) activity"/>
    <property type="evidence" value="ECO:0007669"/>
    <property type="project" value="UniProtKB-UniRule"/>
</dbReference>
<dbReference type="InterPro" id="IPR036420">
    <property type="entry name" value="BRCT_dom_sf"/>
</dbReference>
<dbReference type="GO" id="GO:0006260">
    <property type="term" value="P:DNA replication"/>
    <property type="evidence" value="ECO:0007669"/>
    <property type="project" value="UniProtKB-KW"/>
</dbReference>
<evidence type="ECO:0000256" key="15">
    <source>
        <dbReference type="RuleBase" id="RU000618"/>
    </source>
</evidence>
<dbReference type="Pfam" id="PF00533">
    <property type="entry name" value="BRCT"/>
    <property type="match status" value="1"/>
</dbReference>
<dbReference type="HAMAP" id="MF_01588">
    <property type="entry name" value="DNA_ligase_A"/>
    <property type="match status" value="1"/>
</dbReference>
<dbReference type="SMART" id="SM00292">
    <property type="entry name" value="BRCT"/>
    <property type="match status" value="1"/>
</dbReference>
<dbReference type="GO" id="GO:0046872">
    <property type="term" value="F:metal ion binding"/>
    <property type="evidence" value="ECO:0007669"/>
    <property type="project" value="UniProtKB-KW"/>
</dbReference>
<evidence type="ECO:0000313" key="17">
    <source>
        <dbReference type="EMBL" id="SQH73992.1"/>
    </source>
</evidence>
<dbReference type="Gene3D" id="1.10.150.20">
    <property type="entry name" value="5' to 3' exonuclease, C-terminal subdomain"/>
    <property type="match status" value="2"/>
</dbReference>
<dbReference type="EMBL" id="LS483447">
    <property type="protein sequence ID" value="SQH73992.1"/>
    <property type="molecule type" value="Genomic_DNA"/>
</dbReference>
<dbReference type="OrthoDB" id="9759736at2"/>
<keyword evidence="18" id="KW-1185">Reference proteome</keyword>
<dbReference type="GO" id="GO:0005829">
    <property type="term" value="C:cytosol"/>
    <property type="evidence" value="ECO:0007669"/>
    <property type="project" value="TreeGrafter"/>
</dbReference>
<dbReference type="FunFam" id="2.40.50.140:FF:000012">
    <property type="entry name" value="DNA ligase"/>
    <property type="match status" value="1"/>
</dbReference>
<comment type="function">
    <text evidence="1 14">DNA ligase that catalyzes the formation of phosphodiester linkages between 5'-phosphoryl and 3'-hydroxyl groups in double-stranded DNA using NAD as a coenzyme and as the energy source for the reaction. It is essential for DNA replication and repair of damaged DNA.</text>
</comment>
<dbReference type="SUPFAM" id="SSF50249">
    <property type="entry name" value="Nucleic acid-binding proteins"/>
    <property type="match status" value="1"/>
</dbReference>
<dbReference type="GO" id="GO:0003677">
    <property type="term" value="F:DNA binding"/>
    <property type="evidence" value="ECO:0007669"/>
    <property type="project" value="InterPro"/>
</dbReference>
<dbReference type="PANTHER" id="PTHR23389:SF9">
    <property type="entry name" value="DNA LIGASE"/>
    <property type="match status" value="1"/>
</dbReference>
<keyword evidence="10 14" id="KW-0520">NAD</keyword>
<reference evidence="17 18" key="1">
    <citation type="submission" date="2018-06" db="EMBL/GenBank/DDBJ databases">
        <authorList>
            <consortium name="Pathogen Informatics"/>
            <person name="Doyle S."/>
        </authorList>
    </citation>
    <scope>NUCLEOTIDE SEQUENCE [LARGE SCALE GENOMIC DNA]</scope>
    <source>
        <strain evidence="17 18">NCTC12858</strain>
    </source>
</reference>
<comment type="catalytic activity">
    <reaction evidence="12 14 15">
        <text>NAD(+) + (deoxyribonucleotide)n-3'-hydroxyl + 5'-phospho-(deoxyribonucleotide)m = (deoxyribonucleotide)n+m + AMP + beta-nicotinamide D-nucleotide.</text>
        <dbReference type="EC" id="6.5.1.2"/>
    </reaction>
</comment>
<comment type="similarity">
    <text evidence="13 14">Belongs to the NAD-dependent DNA ligase family. LigA subfamily.</text>
</comment>
<dbReference type="Gene3D" id="2.40.50.140">
    <property type="entry name" value="Nucleic acid-binding proteins"/>
    <property type="match status" value="1"/>
</dbReference>
<keyword evidence="4 14" id="KW-0436">Ligase</keyword>
<keyword evidence="7 14" id="KW-0227">DNA damage</keyword>
<gene>
    <name evidence="14 17" type="primary">ligA</name>
    <name evidence="17" type="ORF">NCTC12858_01873</name>
</gene>
<feature type="binding site" evidence="14">
    <location>
        <begin position="32"/>
        <end position="36"/>
    </location>
    <ligand>
        <name>NAD(+)</name>
        <dbReference type="ChEBI" id="CHEBI:57540"/>
    </ligand>
</feature>
<feature type="binding site" evidence="14">
    <location>
        <position position="429"/>
    </location>
    <ligand>
        <name>Zn(2+)</name>
        <dbReference type="ChEBI" id="CHEBI:29105"/>
    </ligand>
</feature>
<dbReference type="PIRSF" id="PIRSF001604">
    <property type="entry name" value="LigA"/>
    <property type="match status" value="1"/>
</dbReference>
<dbReference type="KEGG" id="pcre:NCTC12858_01873"/>
<dbReference type="PROSITE" id="PS01055">
    <property type="entry name" value="DNA_LIGASE_N1"/>
    <property type="match status" value="1"/>
</dbReference>
<dbReference type="InterPro" id="IPR012340">
    <property type="entry name" value="NA-bd_OB-fold"/>
</dbReference>
<evidence type="ECO:0000256" key="12">
    <source>
        <dbReference type="ARBA" id="ARBA00034005"/>
    </source>
</evidence>
<feature type="binding site" evidence="14">
    <location>
        <begin position="81"/>
        <end position="82"/>
    </location>
    <ligand>
        <name>NAD(+)</name>
        <dbReference type="ChEBI" id="CHEBI:57540"/>
    </ligand>
</feature>
<dbReference type="CDD" id="cd00114">
    <property type="entry name" value="LIGANc"/>
    <property type="match status" value="1"/>
</dbReference>
<feature type="binding site" evidence="14">
    <location>
        <position position="172"/>
    </location>
    <ligand>
        <name>NAD(+)</name>
        <dbReference type="ChEBI" id="CHEBI:57540"/>
    </ligand>
</feature>
<dbReference type="EC" id="6.5.1.2" evidence="2 14"/>
<dbReference type="InterPro" id="IPR033136">
    <property type="entry name" value="DNA_ligase_CS"/>
</dbReference>
<feature type="domain" description="BRCT" evidence="16">
    <location>
        <begin position="595"/>
        <end position="666"/>
    </location>
</feature>
<dbReference type="RefSeq" id="WP_023939723.1">
    <property type="nucleotide sequence ID" value="NZ_JQJB01000006.1"/>
</dbReference>
<evidence type="ECO:0000256" key="11">
    <source>
        <dbReference type="ARBA" id="ARBA00023204"/>
    </source>
</evidence>
<dbReference type="InterPro" id="IPR041663">
    <property type="entry name" value="DisA/LigA_HHH"/>
</dbReference>
<keyword evidence="11 14" id="KW-0234">DNA repair</keyword>
<dbReference type="FunFam" id="3.30.470.30:FF:000001">
    <property type="entry name" value="DNA ligase"/>
    <property type="match status" value="1"/>
</dbReference>
<dbReference type="FunFam" id="1.10.150.20:FF:000006">
    <property type="entry name" value="DNA ligase"/>
    <property type="match status" value="1"/>
</dbReference>
<dbReference type="InterPro" id="IPR013840">
    <property type="entry name" value="DNAligase_N"/>
</dbReference>
<dbReference type="NCBIfam" id="TIGR00575">
    <property type="entry name" value="dnlj"/>
    <property type="match status" value="1"/>
</dbReference>
<keyword evidence="8 14" id="KW-0862">Zinc</keyword>
<evidence type="ECO:0000256" key="9">
    <source>
        <dbReference type="ARBA" id="ARBA00022842"/>
    </source>
</evidence>
<feature type="binding site" evidence="14">
    <location>
        <position position="408"/>
    </location>
    <ligand>
        <name>Zn(2+)</name>
        <dbReference type="ChEBI" id="CHEBI:29105"/>
    </ligand>
</feature>
<dbReference type="Pfam" id="PF22745">
    <property type="entry name" value="Nlig-Ia"/>
    <property type="match status" value="1"/>
</dbReference>
<name>A0A0A2FIW8_9PORP</name>
<dbReference type="Gene3D" id="3.30.470.30">
    <property type="entry name" value="DNA ligase/mRNA capping enzyme"/>
    <property type="match status" value="1"/>
</dbReference>
<feature type="binding site" evidence="14">
    <location>
        <position position="405"/>
    </location>
    <ligand>
        <name>Zn(2+)</name>
        <dbReference type="ChEBI" id="CHEBI:29105"/>
    </ligand>
</feature>
<dbReference type="PANTHER" id="PTHR23389">
    <property type="entry name" value="CHROMOSOME TRANSMISSION FIDELITY FACTOR 18"/>
    <property type="match status" value="1"/>
</dbReference>
<dbReference type="FunFam" id="1.10.287.610:FF:000002">
    <property type="entry name" value="DNA ligase"/>
    <property type="match status" value="1"/>
</dbReference>
<accession>A0A0A2FIW8</accession>
<evidence type="ECO:0000256" key="13">
    <source>
        <dbReference type="ARBA" id="ARBA00060881"/>
    </source>
</evidence>
<dbReference type="SUPFAM" id="SSF52113">
    <property type="entry name" value="BRCT domain"/>
    <property type="match status" value="1"/>
</dbReference>
<dbReference type="Pfam" id="PF03120">
    <property type="entry name" value="OB_DNA_ligase"/>
    <property type="match status" value="1"/>
</dbReference>
<keyword evidence="14" id="KW-0464">Manganese</keyword>
<evidence type="ECO:0000256" key="8">
    <source>
        <dbReference type="ARBA" id="ARBA00022833"/>
    </source>
</evidence>
<comment type="cofactor">
    <cofactor evidence="14">
        <name>Mg(2+)</name>
        <dbReference type="ChEBI" id="CHEBI:18420"/>
    </cofactor>
    <cofactor evidence="14">
        <name>Mn(2+)</name>
        <dbReference type="ChEBI" id="CHEBI:29035"/>
    </cofactor>
</comment>
<dbReference type="Gene3D" id="6.20.10.30">
    <property type="match status" value="1"/>
</dbReference>
<evidence type="ECO:0000256" key="4">
    <source>
        <dbReference type="ARBA" id="ARBA00022598"/>
    </source>
</evidence>
<feature type="active site" description="N6-AMP-lysine intermediate" evidence="14">
    <location>
        <position position="114"/>
    </location>
</feature>
<feature type="binding site" evidence="14">
    <location>
        <position position="135"/>
    </location>
    <ligand>
        <name>NAD(+)</name>
        <dbReference type="ChEBI" id="CHEBI:57540"/>
    </ligand>
</feature>
<dbReference type="Pfam" id="PF12826">
    <property type="entry name" value="HHH_2"/>
    <property type="match status" value="1"/>
</dbReference>
<dbReference type="SMART" id="SM00278">
    <property type="entry name" value="HhH1"/>
    <property type="match status" value="2"/>
</dbReference>
<dbReference type="InterPro" id="IPR010994">
    <property type="entry name" value="RuvA_2-like"/>
</dbReference>
<dbReference type="InterPro" id="IPR001679">
    <property type="entry name" value="DNA_ligase"/>
</dbReference>
<dbReference type="InterPro" id="IPR004150">
    <property type="entry name" value="NAD_DNA_ligase_OB"/>
</dbReference>
<dbReference type="Pfam" id="PF03119">
    <property type="entry name" value="DNA_ligase_ZBD"/>
    <property type="match status" value="1"/>
</dbReference>
<keyword evidence="5 14" id="KW-0235">DNA replication</keyword>
<evidence type="ECO:0000256" key="14">
    <source>
        <dbReference type="HAMAP-Rule" id="MF_01588"/>
    </source>
</evidence>
<dbReference type="GO" id="GO:0006281">
    <property type="term" value="P:DNA repair"/>
    <property type="evidence" value="ECO:0007669"/>
    <property type="project" value="UniProtKB-KW"/>
</dbReference>
<dbReference type="PROSITE" id="PS01056">
    <property type="entry name" value="DNA_LIGASE_N2"/>
    <property type="match status" value="1"/>
</dbReference>
<protein>
    <recommendedName>
        <fullName evidence="3 14">DNA ligase</fullName>
        <ecNumber evidence="2 14">6.5.1.2</ecNumber>
    </recommendedName>
    <alternativeName>
        <fullName evidence="14">Polydeoxyribonucleotide synthase [NAD(+)]</fullName>
    </alternativeName>
</protein>
<dbReference type="Proteomes" id="UP000249300">
    <property type="component" value="Chromosome 1"/>
</dbReference>
<sequence length="676" mass="75740">MESTAQQITRLREEIRQHEYLYYVRSAPLISDQAYDALMKQLEELETSHPELITADSPTQRVGADRSEGFRLVAHRYPMLSLSNTYEYGEVAAFYRRVSEALGGEAFVITAELKFDGLSISLIYRQGVLKQAVTRGDGLQGDDVTANVRTIRSIPLRLRGAGYPDELEVRGEILLPFAEFERLNRIRIEQGEPPFANPRNAASGTLKQLDPAIVAERNLDAYFYYLPGNTELDDSHYSRLQHCKEWGIKVSEAVGCCHSLEEVYDFLSYWDIRRKDLPVATDGVVLKVDSKEQQERLGYTAKSPRWAIAYKYQAERVRTRLLSVEYQVGRTGAITPVANLEPVLVSGTVVKRASLHNADIIRALDLHSGDYVYIEKGGEIIPKIVSVDTEIRSSEGSPITFISHCPDCGSKLMRFEGEAAYYCPNRRNCPTQQKARIEHYASRKAADINIGPETIERLYALGLVCDVADLYNLRSEDLLLLPGFATKASKKLVAAIETSKHRPLSALIFGLGILHVGETVSRRLAATFRSIDRLAQSSFEELCRLPDIGEVIARSIVDFFADPLNRELIDRLSAAGVCLNPPQEDFEETRGETLKEGQLLQGRTVVISGVFARHSREEYKTLLERLGAKVSSSISSKTFFLLAGENMGPAKQEKALALGIEIMDEETFTARYIDRP</sequence>
<dbReference type="Pfam" id="PF01653">
    <property type="entry name" value="DNA_ligase_aden"/>
    <property type="match status" value="1"/>
</dbReference>